<evidence type="ECO:0000256" key="3">
    <source>
        <dbReference type="ARBA" id="ARBA00022729"/>
    </source>
</evidence>
<dbReference type="SMART" id="SM00327">
    <property type="entry name" value="VWA"/>
    <property type="match status" value="1"/>
</dbReference>
<dbReference type="InterPro" id="IPR012910">
    <property type="entry name" value="Plug_dom"/>
</dbReference>
<gene>
    <name evidence="8" type="ORF">ACFQO9_14060</name>
</gene>
<keyword evidence="4" id="KW-0998">Cell outer membrane</keyword>
<keyword evidence="9" id="KW-1185">Reference proteome</keyword>
<feature type="domain" description="VWFA" evidence="7">
    <location>
        <begin position="478"/>
        <end position="665"/>
    </location>
</feature>
<organism evidence="8 9">
    <name type="scientific">Chryseobacterium zhengzhouense</name>
    <dbReference type="NCBI Taxonomy" id="1636086"/>
    <lineage>
        <taxon>Bacteria</taxon>
        <taxon>Pseudomonadati</taxon>
        <taxon>Bacteroidota</taxon>
        <taxon>Flavobacteriia</taxon>
        <taxon>Flavobacteriales</taxon>
        <taxon>Weeksellaceae</taxon>
        <taxon>Chryseobacterium group</taxon>
        <taxon>Chryseobacterium</taxon>
    </lineage>
</organism>
<keyword evidence="6" id="KW-1133">Transmembrane helix</keyword>
<dbReference type="RefSeq" id="WP_378180420.1">
    <property type="nucleotide sequence ID" value="NZ_JBHTCR010000006.1"/>
</dbReference>
<keyword evidence="3" id="KW-0732">Signal</keyword>
<dbReference type="CDD" id="cd00198">
    <property type="entry name" value="vWFA"/>
    <property type="match status" value="1"/>
</dbReference>
<keyword evidence="8" id="KW-0675">Receptor</keyword>
<evidence type="ECO:0000313" key="9">
    <source>
        <dbReference type="Proteomes" id="UP001596550"/>
    </source>
</evidence>
<dbReference type="InterPro" id="IPR026444">
    <property type="entry name" value="Secre_tail"/>
</dbReference>
<name>A0ABW2M077_9FLAO</name>
<dbReference type="InterPro" id="IPR036465">
    <property type="entry name" value="vWFA_dom_sf"/>
</dbReference>
<dbReference type="Pfam" id="PF25106">
    <property type="entry name" value="VWA_4"/>
    <property type="match status" value="1"/>
</dbReference>
<comment type="caution">
    <text evidence="8">The sequence shown here is derived from an EMBL/GenBank/DDBJ whole genome shotgun (WGS) entry which is preliminary data.</text>
</comment>
<dbReference type="InterPro" id="IPR052969">
    <property type="entry name" value="Thr-specific_kinase-like"/>
</dbReference>
<dbReference type="PANTHER" id="PTHR47763:SF1">
    <property type="entry name" value="DUF659 DOMAIN-CONTAINING PROTEIN"/>
    <property type="match status" value="1"/>
</dbReference>
<feature type="compositionally biased region" description="Basic and acidic residues" evidence="5">
    <location>
        <begin position="1"/>
        <end position="19"/>
    </location>
</feature>
<dbReference type="EMBL" id="JBHTCR010000006">
    <property type="protein sequence ID" value="MFC7347847.1"/>
    <property type="molecule type" value="Genomic_DNA"/>
</dbReference>
<dbReference type="NCBIfam" id="TIGR04183">
    <property type="entry name" value="Por_Secre_tail"/>
    <property type="match status" value="1"/>
</dbReference>
<dbReference type="SUPFAM" id="SSF56935">
    <property type="entry name" value="Porins"/>
    <property type="match status" value="1"/>
</dbReference>
<dbReference type="PANTHER" id="PTHR47763">
    <property type="entry name" value="ALPHA-PROTEIN KINASE VWKA"/>
    <property type="match status" value="1"/>
</dbReference>
<dbReference type="InterPro" id="IPR023997">
    <property type="entry name" value="TonB-dep_OMP_SusC/RagA_CS"/>
</dbReference>
<dbReference type="Gene3D" id="2.170.130.10">
    <property type="entry name" value="TonB-dependent receptor, plug domain"/>
    <property type="match status" value="1"/>
</dbReference>
<feature type="region of interest" description="Disordered" evidence="5">
    <location>
        <begin position="1"/>
        <end position="22"/>
    </location>
</feature>
<sequence length="784" mass="87742">MENNHDIDKKFNEASKTEEPATFPGFDKVWTQVEEKLDKKENKKRIIPIWLPYGIAASLMVGLGAFYFINKNDISEINKSVITQNTVSPASNSNIQAIDSTVKYNIEKEANDLKENRNQKALAYEEAKRLYNRHNIESDFIFEEKPLIISAKNYKIKPIAINKEVPYIPVDSGYKEKNIEEVVIIGYGVKAAESKSVASSSTVSGNLIASNSRPVLNALAGSVPGVAITSGSGTPGSSKSAIRIRGVVSGKEGSEPLYVINGEIASGEKFKKLKPENIKEVSVVKDAAATSLYGGRAANGVIVISTKDASKSKNKKFDKFLKKLFPKAKTDIVDKPQEKEEVLPKAGQLTAGEANDFSKWNYWMDIAVPALERYKNEWKFFPERRVSVQLVNKNKKPIVGERLQLVNDKNEVVWASVTDNLGNAELWINPMTDSEQNIGKYILKDQSNNIISNNPKEFKNGQNLIVLDKPCFEKRTLDLAFVVDATGSMGDEIAYLQSELLDVLKKVESNLKNTKVRYGSVFYRDRGDEYVTKKFDFNENADQLLDFIKQQNASGGGDFPEAVVEALDISVNELEWSTESSTKIMFLILDAPPHQSEENIDKLFKYIKTASQKGITVIPLSASDIDKQTEYLMRTFALMTNGTYTFLTNHSGIGNNHIEPTVESYEVEKLNDLLLRLILQRATLTECDKNTSHNYLNKKLETEAGSETEHQIKVFPNPTKGPINIISDLPVDELYVFDLAGKIIMKKEKLSGKSAIDISSYPQSIYLIRARTEKGWETFKVIKN</sequence>
<keyword evidence="4" id="KW-0813">Transport</keyword>
<dbReference type="InterPro" id="IPR039426">
    <property type="entry name" value="TonB-dep_rcpt-like"/>
</dbReference>
<keyword evidence="4 6" id="KW-0812">Transmembrane</keyword>
<proteinExistence type="inferred from homology"/>
<dbReference type="Pfam" id="PF18962">
    <property type="entry name" value="Por_Secre_tail"/>
    <property type="match status" value="1"/>
</dbReference>
<evidence type="ECO:0000256" key="4">
    <source>
        <dbReference type="PROSITE-ProRule" id="PRU01360"/>
    </source>
</evidence>
<keyword evidence="4" id="KW-1134">Transmembrane beta strand</keyword>
<dbReference type="Pfam" id="PF07715">
    <property type="entry name" value="Plug"/>
    <property type="match status" value="1"/>
</dbReference>
<comment type="similarity">
    <text evidence="4">Belongs to the TonB-dependent receptor family.</text>
</comment>
<dbReference type="PROSITE" id="PS52016">
    <property type="entry name" value="TONB_DEPENDENT_REC_3"/>
    <property type="match status" value="1"/>
</dbReference>
<keyword evidence="4 6" id="KW-0472">Membrane</keyword>
<keyword evidence="2" id="KW-0964">Secreted</keyword>
<dbReference type="SUPFAM" id="SSF53300">
    <property type="entry name" value="vWA-like"/>
    <property type="match status" value="1"/>
</dbReference>
<dbReference type="InterPro" id="IPR002035">
    <property type="entry name" value="VWF_A"/>
</dbReference>
<dbReference type="InterPro" id="IPR037066">
    <property type="entry name" value="Plug_dom_sf"/>
</dbReference>
<accession>A0ABW2M077</accession>
<evidence type="ECO:0000256" key="6">
    <source>
        <dbReference type="SAM" id="Phobius"/>
    </source>
</evidence>
<dbReference type="InterPro" id="IPR056861">
    <property type="entry name" value="HMCN1-like_VWA"/>
</dbReference>
<protein>
    <submittedName>
        <fullName evidence="8">TonB-dependent receptor plug domain-containing protein</fullName>
    </submittedName>
</protein>
<dbReference type="Proteomes" id="UP001596550">
    <property type="component" value="Unassembled WGS sequence"/>
</dbReference>
<evidence type="ECO:0000256" key="1">
    <source>
        <dbReference type="ARBA" id="ARBA00004613"/>
    </source>
</evidence>
<dbReference type="PROSITE" id="PS50234">
    <property type="entry name" value="VWFA"/>
    <property type="match status" value="1"/>
</dbReference>
<reference evidence="9" key="1">
    <citation type="journal article" date="2019" name="Int. J. Syst. Evol. Microbiol.">
        <title>The Global Catalogue of Microorganisms (GCM) 10K type strain sequencing project: providing services to taxonomists for standard genome sequencing and annotation.</title>
        <authorList>
            <consortium name="The Broad Institute Genomics Platform"/>
            <consortium name="The Broad Institute Genome Sequencing Center for Infectious Disease"/>
            <person name="Wu L."/>
            <person name="Ma J."/>
        </authorList>
    </citation>
    <scope>NUCLEOTIDE SEQUENCE [LARGE SCALE GENOMIC DNA]</scope>
    <source>
        <strain evidence="9">CCUG 54781</strain>
    </source>
</reference>
<dbReference type="NCBIfam" id="TIGR04057">
    <property type="entry name" value="SusC_RagA_signa"/>
    <property type="match status" value="1"/>
</dbReference>
<evidence type="ECO:0000256" key="2">
    <source>
        <dbReference type="ARBA" id="ARBA00022525"/>
    </source>
</evidence>
<evidence type="ECO:0000313" key="8">
    <source>
        <dbReference type="EMBL" id="MFC7347847.1"/>
    </source>
</evidence>
<feature type="transmembrane region" description="Helical" evidence="6">
    <location>
        <begin position="49"/>
        <end position="69"/>
    </location>
</feature>
<evidence type="ECO:0000259" key="7">
    <source>
        <dbReference type="PROSITE" id="PS50234"/>
    </source>
</evidence>
<evidence type="ECO:0000256" key="5">
    <source>
        <dbReference type="SAM" id="MobiDB-lite"/>
    </source>
</evidence>
<comment type="subcellular location">
    <subcellularLocation>
        <location evidence="4">Cell outer membrane</location>
        <topology evidence="4">Multi-pass membrane protein</topology>
    </subcellularLocation>
    <subcellularLocation>
        <location evidence="1">Secreted</location>
    </subcellularLocation>
</comment>
<dbReference type="Gene3D" id="3.40.50.410">
    <property type="entry name" value="von Willebrand factor, type A domain"/>
    <property type="match status" value="1"/>
</dbReference>